<dbReference type="AlphaFoldDB" id="T1A0U3"/>
<feature type="non-terminal residue" evidence="1">
    <location>
        <position position="105"/>
    </location>
</feature>
<evidence type="ECO:0000313" key="1">
    <source>
        <dbReference type="EMBL" id="EQD35445.1"/>
    </source>
</evidence>
<dbReference type="EMBL" id="AUZX01013485">
    <property type="protein sequence ID" value="EQD35445.1"/>
    <property type="molecule type" value="Genomic_DNA"/>
</dbReference>
<organism evidence="1">
    <name type="scientific">mine drainage metagenome</name>
    <dbReference type="NCBI Taxonomy" id="410659"/>
    <lineage>
        <taxon>unclassified sequences</taxon>
        <taxon>metagenomes</taxon>
        <taxon>ecological metagenomes</taxon>
    </lineage>
</organism>
<sequence>MVFIRKVKTASGATAIQIAHKTHSKISRIEHIGSAHTDAELALLLALARQRMRGSQLALLNDQDDSVNRVVLKRSSSELLWRTLVEQYRQLGFDQLKDEDFMCLC</sequence>
<name>T1A0U3_9ZZZZ</name>
<proteinExistence type="predicted"/>
<protein>
    <submittedName>
        <fullName evidence="1">TnpB family transposase</fullName>
    </submittedName>
</protein>
<gene>
    <name evidence="1" type="ORF">B1A_18286</name>
</gene>
<reference evidence="1" key="2">
    <citation type="journal article" date="2014" name="ISME J.">
        <title>Microbial stratification in low pH oxic and suboxic macroscopic growths along an acid mine drainage.</title>
        <authorList>
            <person name="Mendez-Garcia C."/>
            <person name="Mesa V."/>
            <person name="Sprenger R.R."/>
            <person name="Richter M."/>
            <person name="Diez M.S."/>
            <person name="Solano J."/>
            <person name="Bargiela R."/>
            <person name="Golyshina O.V."/>
            <person name="Manteca A."/>
            <person name="Ramos J.L."/>
            <person name="Gallego J.R."/>
            <person name="Llorente I."/>
            <person name="Martins Dos Santos V.A."/>
            <person name="Jensen O.N."/>
            <person name="Pelaez A.I."/>
            <person name="Sanchez J."/>
            <person name="Ferrer M."/>
        </authorList>
    </citation>
    <scope>NUCLEOTIDE SEQUENCE</scope>
</reference>
<reference evidence="1" key="1">
    <citation type="submission" date="2013-08" db="EMBL/GenBank/DDBJ databases">
        <authorList>
            <person name="Mendez C."/>
            <person name="Richter M."/>
            <person name="Ferrer M."/>
            <person name="Sanchez J."/>
        </authorList>
    </citation>
    <scope>NUCLEOTIDE SEQUENCE</scope>
</reference>
<accession>T1A0U3</accession>
<comment type="caution">
    <text evidence="1">The sequence shown here is derived from an EMBL/GenBank/DDBJ whole genome shotgun (WGS) entry which is preliminary data.</text>
</comment>